<comment type="caution">
    <text evidence="8">The sequence shown here is derived from an EMBL/GenBank/DDBJ whole genome shotgun (WGS) entry which is preliminary data.</text>
</comment>
<dbReference type="InterPro" id="IPR001806">
    <property type="entry name" value="Small_GTPase"/>
</dbReference>
<dbReference type="GO" id="GO:0005525">
    <property type="term" value="F:GTP binding"/>
    <property type="evidence" value="ECO:0007669"/>
    <property type="project" value="InterPro"/>
</dbReference>
<dbReference type="InterPro" id="IPR001128">
    <property type="entry name" value="Cyt_P450"/>
</dbReference>
<dbReference type="PRINTS" id="PR00449">
    <property type="entry name" value="RASTRNSFRMNG"/>
</dbReference>
<dbReference type="InterPro" id="IPR017972">
    <property type="entry name" value="Cyt_P450_CS"/>
</dbReference>
<dbReference type="Gene3D" id="1.10.630.10">
    <property type="entry name" value="Cytochrome P450"/>
    <property type="match status" value="1"/>
</dbReference>
<dbReference type="GO" id="GO:0016132">
    <property type="term" value="P:brassinosteroid biosynthetic process"/>
    <property type="evidence" value="ECO:0007669"/>
    <property type="project" value="TreeGrafter"/>
</dbReference>
<dbReference type="GO" id="GO:0004497">
    <property type="term" value="F:monooxygenase activity"/>
    <property type="evidence" value="ECO:0007669"/>
    <property type="project" value="UniProtKB-KW"/>
</dbReference>
<name>A0AAW2XAP7_9LAMI</name>
<dbReference type="GO" id="GO:0003924">
    <property type="term" value="F:GTPase activity"/>
    <property type="evidence" value="ECO:0007669"/>
    <property type="project" value="InterPro"/>
</dbReference>
<dbReference type="SMART" id="SM00174">
    <property type="entry name" value="RHO"/>
    <property type="match status" value="1"/>
</dbReference>
<reference evidence="8" key="1">
    <citation type="submission" date="2020-06" db="EMBL/GenBank/DDBJ databases">
        <authorList>
            <person name="Li T."/>
            <person name="Hu X."/>
            <person name="Zhang T."/>
            <person name="Song X."/>
            <person name="Zhang H."/>
            <person name="Dai N."/>
            <person name="Sheng W."/>
            <person name="Hou X."/>
            <person name="Wei L."/>
        </authorList>
    </citation>
    <scope>NUCLEOTIDE SEQUENCE</scope>
    <source>
        <strain evidence="8">KEN1</strain>
        <tissue evidence="8">Leaf</tissue>
    </source>
</reference>
<dbReference type="GO" id="GO:0016020">
    <property type="term" value="C:membrane"/>
    <property type="evidence" value="ECO:0007669"/>
    <property type="project" value="UniProtKB-SubCell"/>
</dbReference>
<dbReference type="SMART" id="SM00173">
    <property type="entry name" value="RAS"/>
    <property type="match status" value="1"/>
</dbReference>
<evidence type="ECO:0000256" key="2">
    <source>
        <dbReference type="ARBA" id="ARBA00022692"/>
    </source>
</evidence>
<dbReference type="GO" id="GO:0020037">
    <property type="term" value="F:heme binding"/>
    <property type="evidence" value="ECO:0007669"/>
    <property type="project" value="InterPro"/>
</dbReference>
<organism evidence="8">
    <name type="scientific">Sesamum latifolium</name>
    <dbReference type="NCBI Taxonomy" id="2727402"/>
    <lineage>
        <taxon>Eukaryota</taxon>
        <taxon>Viridiplantae</taxon>
        <taxon>Streptophyta</taxon>
        <taxon>Embryophyta</taxon>
        <taxon>Tracheophyta</taxon>
        <taxon>Spermatophyta</taxon>
        <taxon>Magnoliopsida</taxon>
        <taxon>eudicotyledons</taxon>
        <taxon>Gunneridae</taxon>
        <taxon>Pentapetalae</taxon>
        <taxon>asterids</taxon>
        <taxon>lamiids</taxon>
        <taxon>Lamiales</taxon>
        <taxon>Pedaliaceae</taxon>
        <taxon>Sesamum</taxon>
    </lineage>
</organism>
<evidence type="ECO:0000256" key="5">
    <source>
        <dbReference type="ARBA" id="ARBA00023004"/>
    </source>
</evidence>
<dbReference type="PROSITE" id="PS00086">
    <property type="entry name" value="CYTOCHROME_P450"/>
    <property type="match status" value="1"/>
</dbReference>
<keyword evidence="6" id="KW-0560">Oxidoreductase</keyword>
<keyword evidence="6" id="KW-0349">Heme</keyword>
<accession>A0AAW2XAP7</accession>
<keyword evidence="4" id="KW-1133">Transmembrane helix</keyword>
<dbReference type="EMBL" id="JACGWN010000005">
    <property type="protein sequence ID" value="KAL0450726.1"/>
    <property type="molecule type" value="Genomic_DNA"/>
</dbReference>
<dbReference type="PROSITE" id="PS51420">
    <property type="entry name" value="RHO"/>
    <property type="match status" value="1"/>
</dbReference>
<protein>
    <submittedName>
        <fullName evidence="8">Cytochrome</fullName>
    </submittedName>
</protein>
<keyword evidence="5 6" id="KW-0408">Iron</keyword>
<dbReference type="FunFam" id="3.40.50.300:FF:002078">
    <property type="entry name" value="Ras-related protein RabQ"/>
    <property type="match status" value="1"/>
</dbReference>
<comment type="similarity">
    <text evidence="6">Belongs to the cytochrome P450 family.</text>
</comment>
<dbReference type="InterPro" id="IPR036396">
    <property type="entry name" value="Cyt_P450_sf"/>
</dbReference>
<comment type="subcellular location">
    <subcellularLocation>
        <location evidence="1">Membrane</location>
        <topology evidence="1">Single-pass membrane protein</topology>
    </subcellularLocation>
</comment>
<dbReference type="GO" id="GO:0005506">
    <property type="term" value="F:iron ion binding"/>
    <property type="evidence" value="ECO:0007669"/>
    <property type="project" value="InterPro"/>
</dbReference>
<evidence type="ECO:0000313" key="8">
    <source>
        <dbReference type="EMBL" id="KAL0450726.1"/>
    </source>
</evidence>
<dbReference type="GO" id="GO:0010268">
    <property type="term" value="P:brassinosteroid homeostasis"/>
    <property type="evidence" value="ECO:0007669"/>
    <property type="project" value="TreeGrafter"/>
</dbReference>
<keyword evidence="7" id="KW-0732">Signal</keyword>
<dbReference type="InterPro" id="IPR027417">
    <property type="entry name" value="P-loop_NTPase"/>
</dbReference>
<evidence type="ECO:0000256" key="1">
    <source>
        <dbReference type="ARBA" id="ARBA00004167"/>
    </source>
</evidence>
<proteinExistence type="inferred from homology"/>
<keyword evidence="3 6" id="KW-0479">Metal-binding</keyword>
<dbReference type="SMART" id="SM00176">
    <property type="entry name" value="RAN"/>
    <property type="match status" value="1"/>
</dbReference>
<dbReference type="PANTHER" id="PTHR24286:SF159">
    <property type="entry name" value="CYTOCHROME P450, FAMILY 724, SUBFAMILY A, POLYPEPTIDE 1"/>
    <property type="match status" value="1"/>
</dbReference>
<dbReference type="InterPro" id="IPR005225">
    <property type="entry name" value="Small_GTP-bd"/>
</dbReference>
<dbReference type="Pfam" id="PF00067">
    <property type="entry name" value="p450"/>
    <property type="match status" value="1"/>
</dbReference>
<dbReference type="Pfam" id="PF00071">
    <property type="entry name" value="Ras"/>
    <property type="match status" value="1"/>
</dbReference>
<dbReference type="PANTHER" id="PTHR24286">
    <property type="entry name" value="CYTOCHROME P450 26"/>
    <property type="match status" value="1"/>
</dbReference>
<dbReference type="NCBIfam" id="TIGR00231">
    <property type="entry name" value="small_GTP"/>
    <property type="match status" value="1"/>
</dbReference>
<sequence length="623" mass="70135">MATFLAVVFTLLLGLVFVSKEKLLLFSTLINQPLQADSSKNIVLVSCDLELNTFVLQNEERLFQSSYPKPVHDILGNLSMMLVSGELHKKLRSVALSFINASKSRPDFLRVVEKLSVSFIDSWKTKNQVHFLNEARQLTFYLMLKNLVSIEPEDPIAAKVLEDFLTFMKGFVSLPLHIPGTAYSKAVTARRRISSTLKDIIKKRESAMSGAHVRGDFLDEVMGKGCLNDEEKVSILLDLLLAGYETTSGLMALIVYFLAHAPSALQTLQNEHLVLRKRKKEGEPLSWEDYKNMEFTSHVISEALRCGNLVKFVHRKALKDVKFKEYVIPEGWQVLPIFSAAHLDPSLHQHPSEFNPWRWADPSTSRKVTPFGGGLRICPGAELGKLEIAFFLHHFVLNLRWKTAEDECPMSCPYLDFKRDLVWGNRLLLQFTDKRFLREHDLTIGVEFGARMVTIDGRPIKLQIWDTAGQESFRSITRSYYRGAAGALLVYDITRRETFNHLASWLEDARQHANPNITILLVGNKSDLAHRRAVSKEEGEQFAKENGLLFLEASASTGQNVEEAFTKTGAKILQKIQQGVFDVSNESSGIKVGHGRAQGPAGGETEQLLKEVVAAVDCRYIST</sequence>
<dbReference type="GO" id="GO:0016125">
    <property type="term" value="P:sterol metabolic process"/>
    <property type="evidence" value="ECO:0007669"/>
    <property type="project" value="TreeGrafter"/>
</dbReference>
<evidence type="ECO:0000256" key="6">
    <source>
        <dbReference type="RuleBase" id="RU000461"/>
    </source>
</evidence>
<dbReference type="CDD" id="cd11043">
    <property type="entry name" value="CYP90-like"/>
    <property type="match status" value="1"/>
</dbReference>
<evidence type="ECO:0000256" key="7">
    <source>
        <dbReference type="SAM" id="SignalP"/>
    </source>
</evidence>
<keyword evidence="2" id="KW-0812">Transmembrane</keyword>
<feature type="chain" id="PRO_5043968793" evidence="7">
    <location>
        <begin position="21"/>
        <end position="623"/>
    </location>
</feature>
<dbReference type="SUPFAM" id="SSF48264">
    <property type="entry name" value="Cytochrome P450"/>
    <property type="match status" value="1"/>
</dbReference>
<dbReference type="SMART" id="SM00175">
    <property type="entry name" value="RAB"/>
    <property type="match status" value="1"/>
</dbReference>
<dbReference type="Gene3D" id="3.40.50.300">
    <property type="entry name" value="P-loop containing nucleotide triphosphate hydrolases"/>
    <property type="match status" value="1"/>
</dbReference>
<evidence type="ECO:0000256" key="4">
    <source>
        <dbReference type="ARBA" id="ARBA00022989"/>
    </source>
</evidence>
<keyword evidence="6" id="KW-0503">Monooxygenase</keyword>
<keyword evidence="4" id="KW-0472">Membrane</keyword>
<feature type="signal peptide" evidence="7">
    <location>
        <begin position="1"/>
        <end position="20"/>
    </location>
</feature>
<reference evidence="8" key="2">
    <citation type="journal article" date="2024" name="Plant">
        <title>Genomic evolution and insights into agronomic trait innovations of Sesamum species.</title>
        <authorList>
            <person name="Miao H."/>
            <person name="Wang L."/>
            <person name="Qu L."/>
            <person name="Liu H."/>
            <person name="Sun Y."/>
            <person name="Le M."/>
            <person name="Wang Q."/>
            <person name="Wei S."/>
            <person name="Zheng Y."/>
            <person name="Lin W."/>
            <person name="Duan Y."/>
            <person name="Cao H."/>
            <person name="Xiong S."/>
            <person name="Wang X."/>
            <person name="Wei L."/>
            <person name="Li C."/>
            <person name="Ma Q."/>
            <person name="Ju M."/>
            <person name="Zhao R."/>
            <person name="Li G."/>
            <person name="Mu C."/>
            <person name="Tian Q."/>
            <person name="Mei H."/>
            <person name="Zhang T."/>
            <person name="Gao T."/>
            <person name="Zhang H."/>
        </authorList>
    </citation>
    <scope>NUCLEOTIDE SEQUENCE</scope>
    <source>
        <strain evidence="8">KEN1</strain>
    </source>
</reference>
<gene>
    <name evidence="8" type="ORF">Slati_1629000</name>
</gene>
<dbReference type="PROSITE" id="PS51421">
    <property type="entry name" value="RAS"/>
    <property type="match status" value="1"/>
</dbReference>
<evidence type="ECO:0000256" key="3">
    <source>
        <dbReference type="ARBA" id="ARBA00022723"/>
    </source>
</evidence>
<dbReference type="AlphaFoldDB" id="A0AAW2XAP7"/>
<dbReference type="PROSITE" id="PS51419">
    <property type="entry name" value="RAB"/>
    <property type="match status" value="1"/>
</dbReference>
<dbReference type="SUPFAM" id="SSF52540">
    <property type="entry name" value="P-loop containing nucleoside triphosphate hydrolases"/>
    <property type="match status" value="1"/>
</dbReference>
<dbReference type="GO" id="GO:0016705">
    <property type="term" value="F:oxidoreductase activity, acting on paired donors, with incorporation or reduction of molecular oxygen"/>
    <property type="evidence" value="ECO:0007669"/>
    <property type="project" value="InterPro"/>
</dbReference>